<comment type="caution">
    <text evidence="10">The sequence shown here is derived from an EMBL/GenBank/DDBJ whole genome shotgun (WGS) entry which is preliminary data.</text>
</comment>
<gene>
    <name evidence="10" type="ORF">H072_7005</name>
</gene>
<dbReference type="PROSITE" id="PS50157">
    <property type="entry name" value="ZINC_FINGER_C2H2_2"/>
    <property type="match status" value="2"/>
</dbReference>
<feature type="compositionally biased region" description="Low complexity" evidence="8">
    <location>
        <begin position="771"/>
        <end position="782"/>
    </location>
</feature>
<reference evidence="10 11" key="1">
    <citation type="journal article" date="2013" name="PLoS Genet.">
        <title>Genomic mechanisms accounting for the adaptation to parasitism in nematode-trapping fungi.</title>
        <authorList>
            <person name="Meerupati T."/>
            <person name="Andersson K.M."/>
            <person name="Friman E."/>
            <person name="Kumar D."/>
            <person name="Tunlid A."/>
            <person name="Ahren D."/>
        </authorList>
    </citation>
    <scope>NUCLEOTIDE SEQUENCE [LARGE SCALE GENOMIC DNA]</scope>
    <source>
        <strain evidence="10 11">CBS 200.50</strain>
    </source>
</reference>
<feature type="domain" description="C2H2-type" evidence="9">
    <location>
        <begin position="19"/>
        <end position="46"/>
    </location>
</feature>
<feature type="domain" description="C2H2-type" evidence="9">
    <location>
        <begin position="47"/>
        <end position="75"/>
    </location>
</feature>
<dbReference type="OrthoDB" id="9411774at2759"/>
<feature type="compositionally biased region" description="Polar residues" evidence="8">
    <location>
        <begin position="188"/>
        <end position="227"/>
    </location>
</feature>
<dbReference type="InterPro" id="IPR051059">
    <property type="entry name" value="VerF-like"/>
</dbReference>
<reference evidence="11" key="2">
    <citation type="submission" date="2013-04" db="EMBL/GenBank/DDBJ databases">
        <title>Genomic mechanisms accounting for the adaptation to parasitism in nematode-trapping fungi.</title>
        <authorList>
            <person name="Ahren D.G."/>
        </authorList>
    </citation>
    <scope>NUCLEOTIDE SEQUENCE [LARGE SCALE GENOMIC DNA]</scope>
    <source>
        <strain evidence="11">CBS 200.50</strain>
    </source>
</reference>
<dbReference type="Gene3D" id="3.30.160.60">
    <property type="entry name" value="Classic Zinc Finger"/>
    <property type="match status" value="2"/>
</dbReference>
<evidence type="ECO:0000259" key="9">
    <source>
        <dbReference type="PROSITE" id="PS50157"/>
    </source>
</evidence>
<dbReference type="PROSITE" id="PS00028">
    <property type="entry name" value="ZINC_FINGER_C2H2_1"/>
    <property type="match status" value="2"/>
</dbReference>
<feature type="region of interest" description="Disordered" evidence="8">
    <location>
        <begin position="768"/>
        <end position="793"/>
    </location>
</feature>
<evidence type="ECO:0000313" key="11">
    <source>
        <dbReference type="Proteomes" id="UP000015100"/>
    </source>
</evidence>
<evidence type="ECO:0000256" key="3">
    <source>
        <dbReference type="ARBA" id="ARBA00022737"/>
    </source>
</evidence>
<keyword evidence="3" id="KW-0677">Repeat</keyword>
<evidence type="ECO:0000256" key="7">
    <source>
        <dbReference type="PROSITE-ProRule" id="PRU00042"/>
    </source>
</evidence>
<protein>
    <recommendedName>
        <fullName evidence="9">C2H2-type domain-containing protein</fullName>
    </recommendedName>
</protein>
<dbReference type="GO" id="GO:0008270">
    <property type="term" value="F:zinc ion binding"/>
    <property type="evidence" value="ECO:0007669"/>
    <property type="project" value="UniProtKB-KW"/>
</dbReference>
<keyword evidence="4 7" id="KW-0863">Zinc-finger</keyword>
<dbReference type="PANTHER" id="PTHR40626:SF8">
    <property type="entry name" value="C2H2 FINGER DOMAIN TRANSCRIPTION FACTOR (EUROFUNG)-RELATED"/>
    <property type="match status" value="1"/>
</dbReference>
<keyword evidence="6" id="KW-0539">Nucleus</keyword>
<evidence type="ECO:0000313" key="10">
    <source>
        <dbReference type="EMBL" id="EPS39239.1"/>
    </source>
</evidence>
<feature type="region of interest" description="Disordered" evidence="8">
    <location>
        <begin position="72"/>
        <end position="98"/>
    </location>
</feature>
<evidence type="ECO:0000256" key="2">
    <source>
        <dbReference type="ARBA" id="ARBA00022723"/>
    </source>
</evidence>
<keyword evidence="2" id="KW-0479">Metal-binding</keyword>
<dbReference type="GO" id="GO:0000981">
    <property type="term" value="F:DNA-binding transcription factor activity, RNA polymerase II-specific"/>
    <property type="evidence" value="ECO:0007669"/>
    <property type="project" value="InterPro"/>
</dbReference>
<evidence type="ECO:0000256" key="8">
    <source>
        <dbReference type="SAM" id="MobiDB-lite"/>
    </source>
</evidence>
<dbReference type="Proteomes" id="UP000015100">
    <property type="component" value="Unassembled WGS sequence"/>
</dbReference>
<comment type="subcellular location">
    <subcellularLocation>
        <location evidence="1">Nucleus</location>
    </subcellularLocation>
</comment>
<name>S8A8Q0_DACHA</name>
<evidence type="ECO:0000256" key="1">
    <source>
        <dbReference type="ARBA" id="ARBA00004123"/>
    </source>
</evidence>
<organism evidence="10 11">
    <name type="scientific">Dactylellina haptotyla (strain CBS 200.50)</name>
    <name type="common">Nematode-trapping fungus</name>
    <name type="synonym">Monacrosporium haptotylum</name>
    <dbReference type="NCBI Taxonomy" id="1284197"/>
    <lineage>
        <taxon>Eukaryota</taxon>
        <taxon>Fungi</taxon>
        <taxon>Dikarya</taxon>
        <taxon>Ascomycota</taxon>
        <taxon>Pezizomycotina</taxon>
        <taxon>Orbiliomycetes</taxon>
        <taxon>Orbiliales</taxon>
        <taxon>Orbiliaceae</taxon>
        <taxon>Dactylellina</taxon>
    </lineage>
</organism>
<dbReference type="STRING" id="1284197.S8A8Q0"/>
<dbReference type="GO" id="GO:0005634">
    <property type="term" value="C:nucleus"/>
    <property type="evidence" value="ECO:0007669"/>
    <property type="project" value="UniProtKB-SubCell"/>
</dbReference>
<sequence length="801" mass="89848">MTGTQAQSRRTNLVQERKYKCAYCARAFSRSEHRSRHERSHTKERPFKCLKCRSTFVRRDLLLRHDRTVHAKDGGVPLTSEGKRKPNSKVTTAQAPPAKKTRIALEPATLEHLENNDDLEQAAALITELHHAANAILVRQEESMMEEKLAMVAHPDLPVFDRAPYPSLAHVPWESPATPSDCEPIMRSASQTSYSNWDSENQPESVTSSHLSPSRISSVSKTYNSSVPAPRSVSPYPSYTSAGQYPESVQSSSSNSACSPLAPPQVSSDEERAQILTNIRDIDIEGTVSNSFKLPSKSALNRYLSAYFNLFHHHFPFLHPATFRPSRVSSPLLLAVLSIGALYTFEREQGCMLHVASKILATNALSRDQRFSSRNCPLWNTQTTLLNMIFASWSGDASGLEWACSVKGLLVNMVSGGRYELQHKRDQRGSEIPSVEDWIEEEGAKRTFFSVYTFFGLLTMTFNHTPAICNNELESLSLPCSESLWNLDYSDEHAWREQFATSPTPSFKEAHNCLFKGEIPRYSAFGARIMINALFLEVWQIKRTPDSLSNLVAEYKDKLHSALETWQKSVDYCTSETMIVSLNAPQRGPPLLFNAMAMYRATCARLEVDFMSIQEALRYHVPEEVASTMKPARNLIPRSPAMTKVIQLCFECFQIPALMGIRLFAKSSALNWSPEHILFGFDLMLILTLWLNRLEQESATCPPNREEAAMLEKIRDLFDEDSVECGSRLSVAVSRIWGGMLAEVVVWGVTRVIGEAFDLLSQTLYDDDETGSMTSTSTTSTTPEVCSPAADYDDMDVAVEH</sequence>
<proteinExistence type="predicted"/>
<dbReference type="Pfam" id="PF04082">
    <property type="entry name" value="Fungal_trans"/>
    <property type="match status" value="1"/>
</dbReference>
<feature type="region of interest" description="Disordered" evidence="8">
    <location>
        <begin position="176"/>
        <end position="269"/>
    </location>
</feature>
<evidence type="ECO:0000256" key="5">
    <source>
        <dbReference type="ARBA" id="ARBA00022833"/>
    </source>
</evidence>
<dbReference type="HOGENOM" id="CLU_019787_0_0_1"/>
<dbReference type="FunFam" id="3.30.160.60:FF:000190">
    <property type="entry name" value="C2H2 finger domain protein"/>
    <property type="match status" value="1"/>
</dbReference>
<dbReference type="GO" id="GO:0000785">
    <property type="term" value="C:chromatin"/>
    <property type="evidence" value="ECO:0007669"/>
    <property type="project" value="TreeGrafter"/>
</dbReference>
<dbReference type="InterPro" id="IPR007219">
    <property type="entry name" value="XnlR_reg_dom"/>
</dbReference>
<keyword evidence="5" id="KW-0862">Zinc</keyword>
<evidence type="ECO:0000256" key="6">
    <source>
        <dbReference type="ARBA" id="ARBA00023242"/>
    </source>
</evidence>
<accession>S8A8Q0</accession>
<dbReference type="InterPro" id="IPR013087">
    <property type="entry name" value="Znf_C2H2_type"/>
</dbReference>
<dbReference type="PANTHER" id="PTHR40626">
    <property type="entry name" value="MIP31509P"/>
    <property type="match status" value="1"/>
</dbReference>
<dbReference type="SMART" id="SM00355">
    <property type="entry name" value="ZnF_C2H2"/>
    <property type="match status" value="2"/>
</dbReference>
<dbReference type="AlphaFoldDB" id="S8A8Q0"/>
<keyword evidence="11" id="KW-1185">Reference proteome</keyword>
<dbReference type="eggNOG" id="KOG1721">
    <property type="taxonomic scope" value="Eukaryota"/>
</dbReference>
<dbReference type="EMBL" id="AQGS01000484">
    <property type="protein sequence ID" value="EPS39239.1"/>
    <property type="molecule type" value="Genomic_DNA"/>
</dbReference>
<dbReference type="CDD" id="cd12148">
    <property type="entry name" value="fungal_TF_MHR"/>
    <property type="match status" value="1"/>
</dbReference>
<dbReference type="OMA" id="FNAKAMY"/>
<feature type="compositionally biased region" description="Low complexity" evidence="8">
    <location>
        <begin position="248"/>
        <end position="259"/>
    </location>
</feature>
<dbReference type="InterPro" id="IPR036236">
    <property type="entry name" value="Znf_C2H2_sf"/>
</dbReference>
<dbReference type="GO" id="GO:0006351">
    <property type="term" value="P:DNA-templated transcription"/>
    <property type="evidence" value="ECO:0007669"/>
    <property type="project" value="InterPro"/>
</dbReference>
<dbReference type="GO" id="GO:0000978">
    <property type="term" value="F:RNA polymerase II cis-regulatory region sequence-specific DNA binding"/>
    <property type="evidence" value="ECO:0007669"/>
    <property type="project" value="InterPro"/>
</dbReference>
<dbReference type="SUPFAM" id="SSF57667">
    <property type="entry name" value="beta-beta-alpha zinc fingers"/>
    <property type="match status" value="1"/>
</dbReference>
<evidence type="ECO:0000256" key="4">
    <source>
        <dbReference type="ARBA" id="ARBA00022771"/>
    </source>
</evidence>